<protein>
    <submittedName>
        <fullName evidence="1">Uncharacterized protein</fullName>
    </submittedName>
</protein>
<evidence type="ECO:0000313" key="1">
    <source>
        <dbReference type="EMBL" id="KAK2188065.1"/>
    </source>
</evidence>
<proteinExistence type="predicted"/>
<keyword evidence="2" id="KW-1185">Reference proteome</keyword>
<sequence>MINFIVVTPTRYKQFKECRADELNELHAVILKGWSDTKQETPHAIRMYWTIRDELSVSDDVQRHENRCAAQHEA</sequence>
<organism evidence="1 2">
    <name type="scientific">Ridgeia piscesae</name>
    <name type="common">Tubeworm</name>
    <dbReference type="NCBI Taxonomy" id="27915"/>
    <lineage>
        <taxon>Eukaryota</taxon>
        <taxon>Metazoa</taxon>
        <taxon>Spiralia</taxon>
        <taxon>Lophotrochozoa</taxon>
        <taxon>Annelida</taxon>
        <taxon>Polychaeta</taxon>
        <taxon>Sedentaria</taxon>
        <taxon>Canalipalpata</taxon>
        <taxon>Sabellida</taxon>
        <taxon>Siboglinidae</taxon>
        <taxon>Ridgeia</taxon>
    </lineage>
</organism>
<dbReference type="Proteomes" id="UP001209878">
    <property type="component" value="Unassembled WGS sequence"/>
</dbReference>
<reference evidence="1" key="1">
    <citation type="journal article" date="2023" name="Mol. Biol. Evol.">
        <title>Third-Generation Sequencing Reveals the Adaptive Role of the Epigenome in Three Deep-Sea Polychaetes.</title>
        <authorList>
            <person name="Perez M."/>
            <person name="Aroh O."/>
            <person name="Sun Y."/>
            <person name="Lan Y."/>
            <person name="Juniper S.K."/>
            <person name="Young C.R."/>
            <person name="Angers B."/>
            <person name="Qian P.Y."/>
        </authorList>
    </citation>
    <scope>NUCLEOTIDE SEQUENCE</scope>
    <source>
        <strain evidence="1">R07B-5</strain>
    </source>
</reference>
<name>A0AAD9P4N8_RIDPI</name>
<accession>A0AAD9P4N8</accession>
<dbReference type="AlphaFoldDB" id="A0AAD9P4N8"/>
<evidence type="ECO:0000313" key="2">
    <source>
        <dbReference type="Proteomes" id="UP001209878"/>
    </source>
</evidence>
<dbReference type="EMBL" id="JAODUO010000145">
    <property type="protein sequence ID" value="KAK2188065.1"/>
    <property type="molecule type" value="Genomic_DNA"/>
</dbReference>
<gene>
    <name evidence="1" type="ORF">NP493_145g02030</name>
</gene>
<comment type="caution">
    <text evidence="1">The sequence shown here is derived from an EMBL/GenBank/DDBJ whole genome shotgun (WGS) entry which is preliminary data.</text>
</comment>